<evidence type="ECO:0000256" key="1">
    <source>
        <dbReference type="ARBA" id="ARBA00004651"/>
    </source>
</evidence>
<dbReference type="InterPro" id="IPR000515">
    <property type="entry name" value="MetI-like"/>
</dbReference>
<feature type="transmembrane region" description="Helical" evidence="7">
    <location>
        <begin position="125"/>
        <end position="149"/>
    </location>
</feature>
<dbReference type="Gene3D" id="1.10.3720.10">
    <property type="entry name" value="MetI-like"/>
    <property type="match status" value="1"/>
</dbReference>
<evidence type="ECO:0000313" key="9">
    <source>
        <dbReference type="EMBL" id="GAH78731.1"/>
    </source>
</evidence>
<evidence type="ECO:0000256" key="2">
    <source>
        <dbReference type="ARBA" id="ARBA00022448"/>
    </source>
</evidence>
<dbReference type="GO" id="GO:0055085">
    <property type="term" value="P:transmembrane transport"/>
    <property type="evidence" value="ECO:0007669"/>
    <property type="project" value="InterPro"/>
</dbReference>
<comment type="subcellular location">
    <subcellularLocation>
        <location evidence="1">Cell membrane</location>
        <topology evidence="1">Multi-pass membrane protein</topology>
    </subcellularLocation>
</comment>
<keyword evidence="4 7" id="KW-0812">Transmembrane</keyword>
<evidence type="ECO:0000256" key="6">
    <source>
        <dbReference type="ARBA" id="ARBA00023136"/>
    </source>
</evidence>
<keyword evidence="5 7" id="KW-1133">Transmembrane helix</keyword>
<gene>
    <name evidence="9" type="ORF">S03H2_66193</name>
</gene>
<evidence type="ECO:0000256" key="4">
    <source>
        <dbReference type="ARBA" id="ARBA00022692"/>
    </source>
</evidence>
<organism evidence="9">
    <name type="scientific">marine sediment metagenome</name>
    <dbReference type="NCBI Taxonomy" id="412755"/>
    <lineage>
        <taxon>unclassified sequences</taxon>
        <taxon>metagenomes</taxon>
        <taxon>ecological metagenomes</taxon>
    </lineage>
</organism>
<dbReference type="InterPro" id="IPR035906">
    <property type="entry name" value="MetI-like_sf"/>
</dbReference>
<dbReference type="PANTHER" id="PTHR30465:SF43">
    <property type="entry name" value="OLIGOPEPTIDE ABC TRANSPORTER, PERMEASE PROTEIN"/>
    <property type="match status" value="1"/>
</dbReference>
<dbReference type="EMBL" id="BARU01043191">
    <property type="protein sequence ID" value="GAH78731.1"/>
    <property type="molecule type" value="Genomic_DNA"/>
</dbReference>
<feature type="transmembrane region" description="Helical" evidence="7">
    <location>
        <begin position="79"/>
        <end position="105"/>
    </location>
</feature>
<evidence type="ECO:0000259" key="8">
    <source>
        <dbReference type="Pfam" id="PF00528"/>
    </source>
</evidence>
<dbReference type="AlphaFoldDB" id="X1I8I6"/>
<name>X1I8I6_9ZZZZ</name>
<proteinExistence type="predicted"/>
<dbReference type="CDD" id="cd06261">
    <property type="entry name" value="TM_PBP2"/>
    <property type="match status" value="1"/>
</dbReference>
<comment type="caution">
    <text evidence="9">The sequence shown here is derived from an EMBL/GenBank/DDBJ whole genome shotgun (WGS) entry which is preliminary data.</text>
</comment>
<accession>X1I8I6</accession>
<keyword evidence="2" id="KW-0813">Transport</keyword>
<dbReference type="Pfam" id="PF00528">
    <property type="entry name" value="BPD_transp_1"/>
    <property type="match status" value="1"/>
</dbReference>
<feature type="non-terminal residue" evidence="9">
    <location>
        <position position="150"/>
    </location>
</feature>
<dbReference type="PANTHER" id="PTHR30465">
    <property type="entry name" value="INNER MEMBRANE ABC TRANSPORTER"/>
    <property type="match status" value="1"/>
</dbReference>
<reference evidence="9" key="1">
    <citation type="journal article" date="2014" name="Front. Microbiol.">
        <title>High frequency of phylogenetically diverse reductive dehalogenase-homologous genes in deep subseafloor sedimentary metagenomes.</title>
        <authorList>
            <person name="Kawai M."/>
            <person name="Futagami T."/>
            <person name="Toyoda A."/>
            <person name="Takaki Y."/>
            <person name="Nishi S."/>
            <person name="Hori S."/>
            <person name="Arai W."/>
            <person name="Tsubouchi T."/>
            <person name="Morono Y."/>
            <person name="Uchiyama I."/>
            <person name="Ito T."/>
            <person name="Fujiyama A."/>
            <person name="Inagaki F."/>
            <person name="Takami H."/>
        </authorList>
    </citation>
    <scope>NUCLEOTIDE SEQUENCE</scope>
    <source>
        <strain evidence="9">Expedition CK06-06</strain>
    </source>
</reference>
<evidence type="ECO:0000256" key="5">
    <source>
        <dbReference type="ARBA" id="ARBA00022989"/>
    </source>
</evidence>
<keyword evidence="6 7" id="KW-0472">Membrane</keyword>
<keyword evidence="3" id="KW-1003">Cell membrane</keyword>
<evidence type="ECO:0000256" key="7">
    <source>
        <dbReference type="SAM" id="Phobius"/>
    </source>
</evidence>
<feature type="domain" description="ABC transmembrane type-1" evidence="8">
    <location>
        <begin position="19"/>
        <end position="148"/>
    </location>
</feature>
<sequence>MFYAMSPEYAEAPWSLSRFVDMLKHLPIPIIVIGTAGTAGLIRIMRGCLLDELQKQYVITARAKGVAERILLFKYPVRVAVNPIISTIGWTLPAIVSGEAITAIVLSLPTIGPLLYQAVMSEDMYFAGSVLIFQCFLVVIGTFISDVLLV</sequence>
<protein>
    <recommendedName>
        <fullName evidence="8">ABC transmembrane type-1 domain-containing protein</fullName>
    </recommendedName>
</protein>
<dbReference type="GO" id="GO:0005886">
    <property type="term" value="C:plasma membrane"/>
    <property type="evidence" value="ECO:0007669"/>
    <property type="project" value="UniProtKB-SubCell"/>
</dbReference>
<evidence type="ECO:0000256" key="3">
    <source>
        <dbReference type="ARBA" id="ARBA00022475"/>
    </source>
</evidence>
<feature type="transmembrane region" description="Helical" evidence="7">
    <location>
        <begin position="26"/>
        <end position="45"/>
    </location>
</feature>